<dbReference type="AlphaFoldDB" id="A0AA36HP13"/>
<gene>
    <name evidence="8" type="ORF">EVOR1521_LOCUS2270</name>
</gene>
<dbReference type="GO" id="GO:0046964">
    <property type="term" value="F:3'-phosphoadenosine 5'-phosphosulfate transmembrane transporter activity"/>
    <property type="evidence" value="ECO:0007669"/>
    <property type="project" value="TreeGrafter"/>
</dbReference>
<feature type="transmembrane region" description="Helical" evidence="7">
    <location>
        <begin position="139"/>
        <end position="158"/>
    </location>
</feature>
<feature type="transmembrane region" description="Helical" evidence="7">
    <location>
        <begin position="289"/>
        <end position="309"/>
    </location>
</feature>
<dbReference type="Gene3D" id="1.25.40.1010">
    <property type="match status" value="1"/>
</dbReference>
<keyword evidence="3 7" id="KW-0812">Transmembrane</keyword>
<name>A0AA36HP13_9DINO</name>
<comment type="caution">
    <text evidence="8">The sequence shown here is derived from an EMBL/GenBank/DDBJ whole genome shotgun (WGS) entry which is preliminary data.</text>
</comment>
<keyword evidence="9" id="KW-1185">Reference proteome</keyword>
<evidence type="ECO:0000313" key="9">
    <source>
        <dbReference type="Proteomes" id="UP001178507"/>
    </source>
</evidence>
<dbReference type="InterPro" id="IPR021183">
    <property type="entry name" value="NatA_aux_su"/>
</dbReference>
<dbReference type="Pfam" id="PF08449">
    <property type="entry name" value="UAA"/>
    <property type="match status" value="1"/>
</dbReference>
<comment type="subcellular location">
    <subcellularLocation>
        <location evidence="1">Membrane</location>
        <topology evidence="1">Multi-pass membrane protein</topology>
    </subcellularLocation>
</comment>
<dbReference type="InterPro" id="IPR013657">
    <property type="entry name" value="SCL35B1-4/HUT1"/>
</dbReference>
<dbReference type="PANTHER" id="PTHR10778:SF13">
    <property type="entry name" value="ADENOSINE 3'-PHOSPHO 5'-PHOSPHOSULFATE TRANSPORTER 1"/>
    <property type="match status" value="1"/>
</dbReference>
<dbReference type="PANTHER" id="PTHR10778">
    <property type="entry name" value="SOLUTE CARRIER FAMILY 35 MEMBER B"/>
    <property type="match status" value="1"/>
</dbReference>
<organism evidence="8 9">
    <name type="scientific">Effrenium voratum</name>
    <dbReference type="NCBI Taxonomy" id="2562239"/>
    <lineage>
        <taxon>Eukaryota</taxon>
        <taxon>Sar</taxon>
        <taxon>Alveolata</taxon>
        <taxon>Dinophyceae</taxon>
        <taxon>Suessiales</taxon>
        <taxon>Symbiodiniaceae</taxon>
        <taxon>Effrenium</taxon>
    </lineage>
</organism>
<dbReference type="Pfam" id="PF12569">
    <property type="entry name" value="NatA_aux_su"/>
    <property type="match status" value="1"/>
</dbReference>
<feature type="region of interest" description="Disordered" evidence="6">
    <location>
        <begin position="448"/>
        <end position="507"/>
    </location>
</feature>
<evidence type="ECO:0000256" key="1">
    <source>
        <dbReference type="ARBA" id="ARBA00004141"/>
    </source>
</evidence>
<keyword evidence="4 7" id="KW-1133">Transmembrane helix</keyword>
<reference evidence="8" key="1">
    <citation type="submission" date="2023-08" db="EMBL/GenBank/DDBJ databases">
        <authorList>
            <person name="Chen Y."/>
            <person name="Shah S."/>
            <person name="Dougan E. K."/>
            <person name="Thang M."/>
            <person name="Chan C."/>
        </authorList>
    </citation>
    <scope>NUCLEOTIDE SEQUENCE</scope>
</reference>
<feature type="transmembrane region" description="Helical" evidence="7">
    <location>
        <begin position="12"/>
        <end position="31"/>
    </location>
</feature>
<feature type="transmembrane region" description="Helical" evidence="7">
    <location>
        <begin position="164"/>
        <end position="181"/>
    </location>
</feature>
<protein>
    <submittedName>
        <fullName evidence="8">Uncharacterized protein</fullName>
    </submittedName>
</protein>
<dbReference type="GO" id="GO:0005789">
    <property type="term" value="C:endoplasmic reticulum membrane"/>
    <property type="evidence" value="ECO:0007669"/>
    <property type="project" value="TreeGrafter"/>
</dbReference>
<evidence type="ECO:0000313" key="8">
    <source>
        <dbReference type="EMBL" id="CAJ1372130.1"/>
    </source>
</evidence>
<evidence type="ECO:0000256" key="6">
    <source>
        <dbReference type="SAM" id="MobiDB-lite"/>
    </source>
</evidence>
<evidence type="ECO:0000256" key="7">
    <source>
        <dbReference type="SAM" id="Phobius"/>
    </source>
</evidence>
<proteinExistence type="predicted"/>
<sequence>MDKVRWPSWEWLSCVHYGLGIIATMGAYSFLQARVVSQPYNDQIFKATMFLVLCNRLVSIVYALCMMFCLGESWKIQAPVWKYVVVSFSNMLSTWCQYESLRYVSLILQTMAKTFKMLPVMLIGVVVSNKRPPAREFMVVLFLTLGITLFVVGGSISSEHAEGSSYYGLGLLLAFLGFDGFTSNFQEKLFWQDKMSKYNQMLYMNMSSAVVSATVLWCFHSFAYCFSFILQHPPFIWHVAGLSVAAAAGQFYIFSMVHDFGALALAAAMNARQVLTIFGSYALDPGALSWLQLLGLLVLGGSLWLKVYCSFQVARRKAAVKATTPTIRDANVAEEATELMEKDVELTVFGVPEDLRDSRSRSGSTLGDHTPVPPFRSESRFHETFKHFSDIAEDQFDFHNYCLRKTTLKAYVAMLRMQERLYSHKFYRRAAKDAVKIYLELFDGKANEDTGEKKESTEAGNEEELSAEEKKKLKHKKKREAQKETQKATTTTTTTGKPKKVDDDPEGEKLLQQDPMEQASKIVKTMVTYSALDSATHVMTYEVFSRQKKVLHCLQALRKLWELGGYDRLHYKLVAPLAHFCFVMDLEGDVPAPVRTVGLAEVAEILKGEGNDRGGAVTWEALHRF</sequence>
<feature type="transmembrane region" description="Helical" evidence="7">
    <location>
        <begin position="43"/>
        <end position="68"/>
    </location>
</feature>
<feature type="transmembrane region" description="Helical" evidence="7">
    <location>
        <begin position="260"/>
        <end position="283"/>
    </location>
</feature>
<dbReference type="Proteomes" id="UP001178507">
    <property type="component" value="Unassembled WGS sequence"/>
</dbReference>
<evidence type="ECO:0000256" key="2">
    <source>
        <dbReference type="ARBA" id="ARBA00022448"/>
    </source>
</evidence>
<evidence type="ECO:0000256" key="3">
    <source>
        <dbReference type="ARBA" id="ARBA00022692"/>
    </source>
</evidence>
<evidence type="ECO:0000256" key="4">
    <source>
        <dbReference type="ARBA" id="ARBA00022989"/>
    </source>
</evidence>
<feature type="transmembrane region" description="Helical" evidence="7">
    <location>
        <begin position="104"/>
        <end position="127"/>
    </location>
</feature>
<keyword evidence="2" id="KW-0813">Transport</keyword>
<feature type="transmembrane region" description="Helical" evidence="7">
    <location>
        <begin position="202"/>
        <end position="229"/>
    </location>
</feature>
<accession>A0AA36HP13</accession>
<keyword evidence="5 7" id="KW-0472">Membrane</keyword>
<evidence type="ECO:0000256" key="5">
    <source>
        <dbReference type="ARBA" id="ARBA00023136"/>
    </source>
</evidence>
<feature type="compositionally biased region" description="Basic and acidic residues" evidence="6">
    <location>
        <begin position="448"/>
        <end position="457"/>
    </location>
</feature>
<dbReference type="EMBL" id="CAUJNA010000114">
    <property type="protein sequence ID" value="CAJ1372130.1"/>
    <property type="molecule type" value="Genomic_DNA"/>
</dbReference>
<dbReference type="GO" id="GO:0000139">
    <property type="term" value="C:Golgi membrane"/>
    <property type="evidence" value="ECO:0007669"/>
    <property type="project" value="TreeGrafter"/>
</dbReference>
<feature type="transmembrane region" description="Helical" evidence="7">
    <location>
        <begin position="235"/>
        <end position="253"/>
    </location>
</feature>